<dbReference type="PROSITE" id="PS00138">
    <property type="entry name" value="SUBTILASE_SER"/>
    <property type="match status" value="1"/>
</dbReference>
<dbReference type="PANTHER" id="PTHR33572:SF18">
    <property type="entry name" value="SPORE DEVELOPMENT REGULATOR VOSA"/>
    <property type="match status" value="1"/>
</dbReference>
<keyword evidence="4" id="KW-0720">Serine protease</keyword>
<dbReference type="InterPro" id="IPR023828">
    <property type="entry name" value="Peptidase_S8_Ser-AS"/>
</dbReference>
<comment type="subcellular location">
    <subcellularLocation>
        <location evidence="1">Nucleus</location>
    </subcellularLocation>
</comment>
<evidence type="ECO:0000256" key="2">
    <source>
        <dbReference type="ARBA" id="ARBA00022670"/>
    </source>
</evidence>
<dbReference type="Pfam" id="PF11754">
    <property type="entry name" value="Velvet"/>
    <property type="match status" value="2"/>
</dbReference>
<dbReference type="EMBL" id="CAWUHC010000021">
    <property type="protein sequence ID" value="CAK7217809.1"/>
    <property type="molecule type" value="Genomic_DNA"/>
</dbReference>
<dbReference type="Proteomes" id="UP001642406">
    <property type="component" value="Unassembled WGS sequence"/>
</dbReference>
<feature type="compositionally biased region" description="Low complexity" evidence="9">
    <location>
        <begin position="448"/>
        <end position="468"/>
    </location>
</feature>
<protein>
    <recommendedName>
        <fullName evidence="10">Velvet domain-containing protein</fullName>
    </recommendedName>
</protein>
<keyword evidence="2" id="KW-0645">Protease</keyword>
<dbReference type="InterPro" id="IPR021740">
    <property type="entry name" value="Velvet"/>
</dbReference>
<evidence type="ECO:0000256" key="9">
    <source>
        <dbReference type="SAM" id="MobiDB-lite"/>
    </source>
</evidence>
<evidence type="ECO:0000256" key="5">
    <source>
        <dbReference type="ARBA" id="ARBA00022969"/>
    </source>
</evidence>
<gene>
    <name evidence="11" type="ORF">SBRCBS47491_003296</name>
</gene>
<dbReference type="PROSITE" id="PS51821">
    <property type="entry name" value="VELVET"/>
    <property type="match status" value="1"/>
</dbReference>
<keyword evidence="6" id="KW-0805">Transcription regulation</keyword>
<evidence type="ECO:0000256" key="1">
    <source>
        <dbReference type="ARBA" id="ARBA00004123"/>
    </source>
</evidence>
<dbReference type="InterPro" id="IPR037525">
    <property type="entry name" value="Velvet_dom"/>
</dbReference>
<evidence type="ECO:0000256" key="8">
    <source>
        <dbReference type="ARBA" id="ARBA00023242"/>
    </source>
</evidence>
<feature type="domain" description="Velvet" evidence="10">
    <location>
        <begin position="29"/>
        <end position="198"/>
    </location>
</feature>
<accession>A0ABP0BDW9</accession>
<evidence type="ECO:0000256" key="3">
    <source>
        <dbReference type="ARBA" id="ARBA00022801"/>
    </source>
</evidence>
<name>A0ABP0BDW9_9PEZI</name>
<evidence type="ECO:0000313" key="11">
    <source>
        <dbReference type="EMBL" id="CAK7217809.1"/>
    </source>
</evidence>
<evidence type="ECO:0000256" key="6">
    <source>
        <dbReference type="ARBA" id="ARBA00023015"/>
    </source>
</evidence>
<evidence type="ECO:0000256" key="4">
    <source>
        <dbReference type="ARBA" id="ARBA00022825"/>
    </source>
</evidence>
<feature type="compositionally biased region" description="Polar residues" evidence="9">
    <location>
        <begin position="397"/>
        <end position="411"/>
    </location>
</feature>
<keyword evidence="3" id="KW-0378">Hydrolase</keyword>
<sequence length="548" mass="57793">MSGHLHSAYATQFGDHTIAPPPAAIKVEDSVPDYMLEIRQQPQHARVALGKDKADRKPIDPPPILQLKVSHKKDPMQNFLQSPYYFMSCSLLKGDEAAAKEPLPSYLIGTVVSSLHRLKDTDNQDGGFFVFGDLSCKVEGKFRLLFTLYQMQKMECVHITSIVSDTFQVYPTKSFPGLAESTFLTRSFSDQGVRLRLRKDSRSMTTRKRNATAAEFARKQQDTRDAGRRSMPTRTSSADDTLPYGAAAGSSGGSAFDPHATATAYGHYDPDAGSMASKRRRLVIDDVPPPPAYTGSMTSAAGTADLSGYGAPRATAYHNMAMPVSSSPYGLPIQTTPTSLGYSHTAATHAHHQLNRLDTQQLGGPHGGPGSAGPGAFQSPSSRHSPQHAFQYGALQASPSSLGYQPSSGASTAGHGLTGSPAGDYRPHPGPLYTSNVSADASPRTHATPNPNNTTPSGTSTSPPDATANYTAAAATGAMAPYTQSISPYSYAQALGDPQSHLAAAPGMGAGRGANGLPSLDLHHVNGSGLGLDLGYGDVDRHNPGQTS</sequence>
<feature type="region of interest" description="Disordered" evidence="9">
    <location>
        <begin position="200"/>
        <end position="253"/>
    </location>
</feature>
<feature type="region of interest" description="Disordered" evidence="9">
    <location>
        <begin position="358"/>
        <end position="468"/>
    </location>
</feature>
<evidence type="ECO:0000256" key="7">
    <source>
        <dbReference type="ARBA" id="ARBA00023163"/>
    </source>
</evidence>
<keyword evidence="8" id="KW-0539">Nucleus</keyword>
<reference evidence="11 12" key="1">
    <citation type="submission" date="2024-01" db="EMBL/GenBank/DDBJ databases">
        <authorList>
            <person name="Allen C."/>
            <person name="Tagirdzhanova G."/>
        </authorList>
    </citation>
    <scope>NUCLEOTIDE SEQUENCE [LARGE SCALE GENOMIC DNA]</scope>
</reference>
<feature type="compositionally biased region" description="Basic residues" evidence="9">
    <location>
        <begin position="200"/>
        <end position="210"/>
    </location>
</feature>
<keyword evidence="5" id="KW-0749">Sporulation</keyword>
<feature type="compositionally biased region" description="Gly residues" evidence="9">
    <location>
        <begin position="364"/>
        <end position="373"/>
    </location>
</feature>
<comment type="caution">
    <text evidence="11">The sequence shown here is derived from an EMBL/GenBank/DDBJ whole genome shotgun (WGS) entry which is preliminary data.</text>
</comment>
<evidence type="ECO:0000313" key="12">
    <source>
        <dbReference type="Proteomes" id="UP001642406"/>
    </source>
</evidence>
<dbReference type="Gene3D" id="2.60.40.3960">
    <property type="entry name" value="Velvet domain"/>
    <property type="match status" value="1"/>
</dbReference>
<organism evidence="11 12">
    <name type="scientific">Sporothrix bragantina</name>
    <dbReference type="NCBI Taxonomy" id="671064"/>
    <lineage>
        <taxon>Eukaryota</taxon>
        <taxon>Fungi</taxon>
        <taxon>Dikarya</taxon>
        <taxon>Ascomycota</taxon>
        <taxon>Pezizomycotina</taxon>
        <taxon>Sordariomycetes</taxon>
        <taxon>Sordariomycetidae</taxon>
        <taxon>Ophiostomatales</taxon>
        <taxon>Ophiostomataceae</taxon>
        <taxon>Sporothrix</taxon>
    </lineage>
</organism>
<keyword evidence="7" id="KW-0804">Transcription</keyword>
<dbReference type="PANTHER" id="PTHR33572">
    <property type="entry name" value="SPORE DEVELOPMENT REGULATOR VOSA"/>
    <property type="match status" value="1"/>
</dbReference>
<proteinExistence type="predicted"/>
<keyword evidence="12" id="KW-1185">Reference proteome</keyword>
<dbReference type="InterPro" id="IPR038491">
    <property type="entry name" value="Velvet_dom_sf"/>
</dbReference>
<feature type="compositionally biased region" description="Basic and acidic residues" evidence="9">
    <location>
        <begin position="216"/>
        <end position="228"/>
    </location>
</feature>
<evidence type="ECO:0000259" key="10">
    <source>
        <dbReference type="PROSITE" id="PS51821"/>
    </source>
</evidence>